<name>A0AAF0XT50_DAUCS</name>
<dbReference type="SMART" id="SM00256">
    <property type="entry name" value="FBOX"/>
    <property type="match status" value="1"/>
</dbReference>
<dbReference type="SUPFAM" id="SSF81383">
    <property type="entry name" value="F-box domain"/>
    <property type="match status" value="1"/>
</dbReference>
<dbReference type="EMBL" id="CP093350">
    <property type="protein sequence ID" value="WOH12842.1"/>
    <property type="molecule type" value="Genomic_DNA"/>
</dbReference>
<sequence length="408" mass="46542">MNEKNKRKRSWETVLSEFTDDLWTEILLRLPIKTLLQFKSVSKSWFSIISSHRFATSHLAMAAKDDQILIAHHDVGDYEMEDENSFSLFHLGSGRILKNLGFPFSQGEYPSTEEFSRLIGSDCGIVCVYVSVSAWRATKQDVDIYLWNPATKHSKILPPHTTVLDHRSNMALGFGFDHVDLDFKLVRVVPCDLSAPVHSTEANLAEIYSSNRNAWRKIEPKPSDVPNESRFRLCLPGFLFAIGYNGLIVFDINKEVLICDIKLPFSSSEKNYYPQETHVRDFKDTIAVILSIMYKRKISLWTLDDKACLAGVGVEASWTKLHVIDVGVRVVLFEGLFNGVQLLLSDEDDNRLLYDLNNKATTNVHIPDFFVIGGFFKHTNSLFSLEGFKRIKWAVEHSEIQMNENIAD</sequence>
<dbReference type="Proteomes" id="UP000077755">
    <property type="component" value="Chromosome 8"/>
</dbReference>
<dbReference type="Pfam" id="PF00646">
    <property type="entry name" value="F-box"/>
    <property type="match status" value="1"/>
</dbReference>
<dbReference type="AlphaFoldDB" id="A0AAF0XT50"/>
<dbReference type="InterPro" id="IPR006527">
    <property type="entry name" value="F-box-assoc_dom_typ1"/>
</dbReference>
<evidence type="ECO:0000313" key="2">
    <source>
        <dbReference type="EMBL" id="WOH12842.1"/>
    </source>
</evidence>
<feature type="domain" description="F-box" evidence="1">
    <location>
        <begin position="18"/>
        <end position="58"/>
    </location>
</feature>
<dbReference type="CDD" id="cd22157">
    <property type="entry name" value="F-box_AtFBW1-like"/>
    <property type="match status" value="1"/>
</dbReference>
<reference evidence="2" key="1">
    <citation type="journal article" date="2016" name="Nat. Genet.">
        <title>A high-quality carrot genome assembly provides new insights into carotenoid accumulation and asterid genome evolution.</title>
        <authorList>
            <person name="Iorizzo M."/>
            <person name="Ellison S."/>
            <person name="Senalik D."/>
            <person name="Zeng P."/>
            <person name="Satapoomin P."/>
            <person name="Huang J."/>
            <person name="Bowman M."/>
            <person name="Iovene M."/>
            <person name="Sanseverino W."/>
            <person name="Cavagnaro P."/>
            <person name="Yildiz M."/>
            <person name="Macko-Podgorni A."/>
            <person name="Moranska E."/>
            <person name="Grzebelus E."/>
            <person name="Grzebelus D."/>
            <person name="Ashrafi H."/>
            <person name="Zheng Z."/>
            <person name="Cheng S."/>
            <person name="Spooner D."/>
            <person name="Van Deynze A."/>
            <person name="Simon P."/>
        </authorList>
    </citation>
    <scope>NUCLEOTIDE SEQUENCE</scope>
    <source>
        <tissue evidence="2">Leaf</tissue>
    </source>
</reference>
<dbReference type="KEGG" id="dcr:108199692"/>
<evidence type="ECO:0000259" key="1">
    <source>
        <dbReference type="SMART" id="SM00256"/>
    </source>
</evidence>
<evidence type="ECO:0000313" key="3">
    <source>
        <dbReference type="Proteomes" id="UP000077755"/>
    </source>
</evidence>
<organism evidence="2 3">
    <name type="scientific">Daucus carota subsp. sativus</name>
    <name type="common">Carrot</name>
    <dbReference type="NCBI Taxonomy" id="79200"/>
    <lineage>
        <taxon>Eukaryota</taxon>
        <taxon>Viridiplantae</taxon>
        <taxon>Streptophyta</taxon>
        <taxon>Embryophyta</taxon>
        <taxon>Tracheophyta</taxon>
        <taxon>Spermatophyta</taxon>
        <taxon>Magnoliopsida</taxon>
        <taxon>eudicotyledons</taxon>
        <taxon>Gunneridae</taxon>
        <taxon>Pentapetalae</taxon>
        <taxon>asterids</taxon>
        <taxon>campanulids</taxon>
        <taxon>Apiales</taxon>
        <taxon>Apiaceae</taxon>
        <taxon>Apioideae</taxon>
        <taxon>Scandiceae</taxon>
        <taxon>Daucinae</taxon>
        <taxon>Daucus</taxon>
        <taxon>Daucus sect. Daucus</taxon>
    </lineage>
</organism>
<dbReference type="InterPro" id="IPR001810">
    <property type="entry name" value="F-box_dom"/>
</dbReference>
<keyword evidence="3" id="KW-1185">Reference proteome</keyword>
<accession>A0AAF0XT50</accession>
<reference evidence="2" key="2">
    <citation type="submission" date="2022-03" db="EMBL/GenBank/DDBJ databases">
        <title>Draft title - Genomic analysis of global carrot germplasm unveils the trajectory of domestication and the origin of high carotenoid orange carrot.</title>
        <authorList>
            <person name="Iorizzo M."/>
            <person name="Ellison S."/>
            <person name="Senalik D."/>
            <person name="Macko-Podgorni A."/>
            <person name="Grzebelus D."/>
            <person name="Bostan H."/>
            <person name="Rolling W."/>
            <person name="Curaba J."/>
            <person name="Simon P."/>
        </authorList>
    </citation>
    <scope>NUCLEOTIDE SEQUENCE</scope>
    <source>
        <tissue evidence="2">Leaf</tissue>
    </source>
</reference>
<dbReference type="InterPro" id="IPR050796">
    <property type="entry name" value="SCF_F-box_component"/>
</dbReference>
<dbReference type="NCBIfam" id="TIGR01640">
    <property type="entry name" value="F_box_assoc_1"/>
    <property type="match status" value="1"/>
</dbReference>
<dbReference type="PANTHER" id="PTHR31672:SF10">
    <property type="entry name" value="F-BOX DOMAIN-CONTAINING PROTEIN"/>
    <property type="match status" value="1"/>
</dbReference>
<dbReference type="Gene3D" id="1.20.1280.50">
    <property type="match status" value="1"/>
</dbReference>
<protein>
    <recommendedName>
        <fullName evidence="1">F-box domain-containing protein</fullName>
    </recommendedName>
</protein>
<dbReference type="Pfam" id="PF07734">
    <property type="entry name" value="FBA_1"/>
    <property type="match status" value="1"/>
</dbReference>
<gene>
    <name evidence="2" type="ORF">DCAR_0832351</name>
</gene>
<proteinExistence type="predicted"/>
<dbReference type="PANTHER" id="PTHR31672">
    <property type="entry name" value="BNACNNG10540D PROTEIN"/>
    <property type="match status" value="1"/>
</dbReference>
<dbReference type="InterPro" id="IPR036047">
    <property type="entry name" value="F-box-like_dom_sf"/>
</dbReference>
<dbReference type="InterPro" id="IPR017451">
    <property type="entry name" value="F-box-assoc_interact_dom"/>
</dbReference>